<dbReference type="STRING" id="335543.Sfum_0352"/>
<sequence length="159" mass="17466">MVDIGKILVLVDFSRNSAEAVRYGLTLAHSLGARLCFLHTVNQRIMDALQELSSKGYKGDFLQALRKLMEDRENDLREFVSKEELAGVEAEFLIRKGEPVEEVVSAAGEYSIDLIVVGSQGHAASANGSVGTVAQDVINRARCPVLVVRPIEHDFIEEP</sequence>
<evidence type="ECO:0000256" key="1">
    <source>
        <dbReference type="ARBA" id="ARBA00008791"/>
    </source>
</evidence>
<evidence type="ECO:0000313" key="4">
    <source>
        <dbReference type="Proteomes" id="UP000001784"/>
    </source>
</evidence>
<organism evidence="3 4">
    <name type="scientific">Syntrophobacter fumaroxidans (strain DSM 10017 / MPOB)</name>
    <dbReference type="NCBI Taxonomy" id="335543"/>
    <lineage>
        <taxon>Bacteria</taxon>
        <taxon>Pseudomonadati</taxon>
        <taxon>Thermodesulfobacteriota</taxon>
        <taxon>Syntrophobacteria</taxon>
        <taxon>Syntrophobacterales</taxon>
        <taxon>Syntrophobacteraceae</taxon>
        <taxon>Syntrophobacter</taxon>
    </lineage>
</organism>
<gene>
    <name evidence="3" type="ordered locus">Sfum_0352</name>
</gene>
<name>A0LF50_SYNFM</name>
<dbReference type="InterPro" id="IPR014729">
    <property type="entry name" value="Rossmann-like_a/b/a_fold"/>
</dbReference>
<dbReference type="PANTHER" id="PTHR46268">
    <property type="entry name" value="STRESS RESPONSE PROTEIN NHAX"/>
    <property type="match status" value="1"/>
</dbReference>
<dbReference type="CDD" id="cd00293">
    <property type="entry name" value="USP-like"/>
    <property type="match status" value="1"/>
</dbReference>
<dbReference type="PRINTS" id="PR01438">
    <property type="entry name" value="UNVRSLSTRESS"/>
</dbReference>
<dbReference type="InterPro" id="IPR006016">
    <property type="entry name" value="UspA"/>
</dbReference>
<dbReference type="SUPFAM" id="SSF52402">
    <property type="entry name" value="Adenine nucleotide alpha hydrolases-like"/>
    <property type="match status" value="1"/>
</dbReference>
<proteinExistence type="inferred from homology"/>
<dbReference type="eggNOG" id="COG0589">
    <property type="taxonomic scope" value="Bacteria"/>
</dbReference>
<protein>
    <submittedName>
        <fullName evidence="3">UspA domain protein</fullName>
    </submittedName>
</protein>
<comment type="similarity">
    <text evidence="1">Belongs to the universal stress protein A family.</text>
</comment>
<dbReference type="EMBL" id="CP000478">
    <property type="protein sequence ID" value="ABK16052.1"/>
    <property type="molecule type" value="Genomic_DNA"/>
</dbReference>
<reference evidence="3 4" key="1">
    <citation type="submission" date="2006-10" db="EMBL/GenBank/DDBJ databases">
        <title>Complete sequence of Syntrophobacter fumaroxidans MPOB.</title>
        <authorList>
            <consortium name="US DOE Joint Genome Institute"/>
            <person name="Copeland A."/>
            <person name="Lucas S."/>
            <person name="Lapidus A."/>
            <person name="Barry K."/>
            <person name="Detter J.C."/>
            <person name="Glavina del Rio T."/>
            <person name="Hammon N."/>
            <person name="Israni S."/>
            <person name="Pitluck S."/>
            <person name="Goltsman E.G."/>
            <person name="Martinez M."/>
            <person name="Schmutz J."/>
            <person name="Larimer F."/>
            <person name="Land M."/>
            <person name="Hauser L."/>
            <person name="Kyrpides N."/>
            <person name="Kim E."/>
            <person name="Boone D.R."/>
            <person name="Brockman F."/>
            <person name="Culley D."/>
            <person name="Ferry J."/>
            <person name="Gunsalus R."/>
            <person name="McInerney M.J."/>
            <person name="Morrison M."/>
            <person name="Plugge C."/>
            <person name="Rohlin L."/>
            <person name="Scholten J."/>
            <person name="Sieber J."/>
            <person name="Stams A.J.M."/>
            <person name="Worm P."/>
            <person name="Henstra A.M."/>
            <person name="Richardson P."/>
        </authorList>
    </citation>
    <scope>NUCLEOTIDE SEQUENCE [LARGE SCALE GENOMIC DNA]</scope>
    <source>
        <strain evidence="4">DSM 10017 / MPOB</strain>
    </source>
</reference>
<accession>A0LF50</accession>
<dbReference type="InParanoid" id="A0LF50"/>
<keyword evidence="4" id="KW-1185">Reference proteome</keyword>
<dbReference type="RefSeq" id="WP_011697225.1">
    <property type="nucleotide sequence ID" value="NC_008554.1"/>
</dbReference>
<dbReference type="InterPro" id="IPR006015">
    <property type="entry name" value="Universal_stress_UspA"/>
</dbReference>
<evidence type="ECO:0000313" key="3">
    <source>
        <dbReference type="EMBL" id="ABK16052.1"/>
    </source>
</evidence>
<dbReference type="Pfam" id="PF00582">
    <property type="entry name" value="Usp"/>
    <property type="match status" value="1"/>
</dbReference>
<feature type="domain" description="UspA" evidence="2">
    <location>
        <begin position="6"/>
        <end position="149"/>
    </location>
</feature>
<dbReference type="Gene3D" id="3.40.50.620">
    <property type="entry name" value="HUPs"/>
    <property type="match status" value="1"/>
</dbReference>
<dbReference type="KEGG" id="sfu:Sfum_0352"/>
<evidence type="ECO:0000259" key="2">
    <source>
        <dbReference type="Pfam" id="PF00582"/>
    </source>
</evidence>
<dbReference type="Proteomes" id="UP000001784">
    <property type="component" value="Chromosome"/>
</dbReference>
<dbReference type="AlphaFoldDB" id="A0LF50"/>
<dbReference type="HOGENOM" id="CLU_049301_11_2_7"/>
<dbReference type="PANTHER" id="PTHR46268:SF6">
    <property type="entry name" value="UNIVERSAL STRESS PROTEIN UP12"/>
    <property type="match status" value="1"/>
</dbReference>